<dbReference type="Pfam" id="PF22316">
    <property type="entry name" value="ABhydrolase-like_N"/>
    <property type="match status" value="1"/>
</dbReference>
<evidence type="ECO:0000259" key="1">
    <source>
        <dbReference type="Pfam" id="PF22316"/>
    </source>
</evidence>
<keyword evidence="3" id="KW-1185">Reference proteome</keyword>
<protein>
    <recommendedName>
        <fullName evidence="1">BCE-2095-like N-terminal domain-containing protein</fullName>
    </recommendedName>
</protein>
<dbReference type="InterPro" id="IPR029058">
    <property type="entry name" value="AB_hydrolase_fold"/>
</dbReference>
<dbReference type="EMBL" id="LR130778">
    <property type="protein sequence ID" value="VDN46641.1"/>
    <property type="molecule type" value="Genomic_DNA"/>
</dbReference>
<reference evidence="2 3" key="1">
    <citation type="submission" date="2018-09" db="EMBL/GenBank/DDBJ databases">
        <authorList>
            <person name="Postec A."/>
        </authorList>
    </citation>
    <scope>NUCLEOTIDE SEQUENCE [LARGE SCALE GENOMIC DNA]</scope>
    <source>
        <strain evidence="2">70B-A</strain>
    </source>
</reference>
<accession>A0A3P7PTS5</accession>
<gene>
    <name evidence="2" type="ORF">PATL70BA_0772</name>
</gene>
<dbReference type="NCBIfam" id="NF047558">
    <property type="entry name" value="TPR_END_plus"/>
    <property type="match status" value="1"/>
</dbReference>
<dbReference type="OrthoDB" id="2803643at2"/>
<sequence length="304" mass="35349">MKGKVMTETKLFDNTLERIDETGTRKAYEYLKAHLNKDEDWSSQVYNFLYCLAATSDLPDEALTWLEEAIIEKGQWYRPEVFEDEDLDHIRNEERFQLCEKTSKKRYEDALKEASTEFTLKERLEDNLLVVLHGNQQNNDISRAFWRDISIEDYQVEYLQSKELDSYNLYRWNDDGDGPKQLASAMKKTDDIGFENKVLVGFSAGCNTILRAIVEEKIVPDKLLLFSPWIPVSEASMTQIIESLKESVVEVMIVCGELDEDCLPLCKLFEEKANELDYECTIRYIQGLGHEYPEDLSTYTGAYL</sequence>
<dbReference type="Proteomes" id="UP000279029">
    <property type="component" value="Chromosome"/>
</dbReference>
<dbReference type="RefSeq" id="WP_125136118.1">
    <property type="nucleotide sequence ID" value="NZ_LR130778.1"/>
</dbReference>
<name>A0A3P7PTS5_9FIRM</name>
<dbReference type="AlphaFoldDB" id="A0A3P7PTS5"/>
<dbReference type="KEGG" id="cbar:PATL70BA_0772"/>
<dbReference type="InterPro" id="IPR054527">
    <property type="entry name" value="BCE_2095-like_N"/>
</dbReference>
<organism evidence="2 3">
    <name type="scientific">Petrocella atlantisensis</name>
    <dbReference type="NCBI Taxonomy" id="2173034"/>
    <lineage>
        <taxon>Bacteria</taxon>
        <taxon>Bacillati</taxon>
        <taxon>Bacillota</taxon>
        <taxon>Clostridia</taxon>
        <taxon>Lachnospirales</taxon>
        <taxon>Vallitaleaceae</taxon>
        <taxon>Petrocella</taxon>
    </lineage>
</organism>
<dbReference type="InterPro" id="IPR008930">
    <property type="entry name" value="Terpenoid_cyclase/PrenylTrfase"/>
</dbReference>
<dbReference type="Gene3D" id="3.40.50.1820">
    <property type="entry name" value="alpha/beta hydrolase"/>
    <property type="match status" value="1"/>
</dbReference>
<evidence type="ECO:0000313" key="2">
    <source>
        <dbReference type="EMBL" id="VDN46641.1"/>
    </source>
</evidence>
<dbReference type="SUPFAM" id="SSF53474">
    <property type="entry name" value="alpha/beta-Hydrolases"/>
    <property type="match status" value="1"/>
</dbReference>
<proteinExistence type="predicted"/>
<dbReference type="SUPFAM" id="SSF48239">
    <property type="entry name" value="Terpenoid cyclases/Protein prenyltransferases"/>
    <property type="match status" value="1"/>
</dbReference>
<evidence type="ECO:0000313" key="3">
    <source>
        <dbReference type="Proteomes" id="UP000279029"/>
    </source>
</evidence>
<feature type="domain" description="BCE-2095-like N-terminal" evidence="1">
    <location>
        <begin position="7"/>
        <end position="110"/>
    </location>
</feature>